<reference evidence="3 4" key="1">
    <citation type="journal article" date="2019" name="Environ. Microbiol.">
        <title>Species interactions and distinct microbial communities in high Arctic permafrost affected cryosols are associated with the CH4 and CO2 gas fluxes.</title>
        <authorList>
            <person name="Altshuler I."/>
            <person name="Hamel J."/>
            <person name="Turney S."/>
            <person name="Magnuson E."/>
            <person name="Levesque R."/>
            <person name="Greer C."/>
            <person name="Whyte L.G."/>
        </authorList>
    </citation>
    <scope>NUCLEOTIDE SEQUENCE [LARGE SCALE GENOMIC DNA]</scope>
    <source>
        <strain evidence="3 4">E6.1</strain>
    </source>
</reference>
<dbReference type="InterPro" id="IPR001633">
    <property type="entry name" value="EAL_dom"/>
</dbReference>
<feature type="domain" description="GGDEF" evidence="2">
    <location>
        <begin position="270"/>
        <end position="404"/>
    </location>
</feature>
<dbReference type="Proteomes" id="UP000319931">
    <property type="component" value="Unassembled WGS sequence"/>
</dbReference>
<name>A0A502FIR4_9SPHN</name>
<dbReference type="EMBL" id="RCZC01000008">
    <property type="protein sequence ID" value="TPG49142.1"/>
    <property type="molecule type" value="Genomic_DNA"/>
</dbReference>
<dbReference type="InterPro" id="IPR029787">
    <property type="entry name" value="Nucleotide_cyclase"/>
</dbReference>
<dbReference type="Pfam" id="PF00990">
    <property type="entry name" value="GGDEF"/>
    <property type="match status" value="1"/>
</dbReference>
<evidence type="ECO:0000259" key="1">
    <source>
        <dbReference type="PROSITE" id="PS50883"/>
    </source>
</evidence>
<comment type="caution">
    <text evidence="3">The sequence shown here is derived from an EMBL/GenBank/DDBJ whole genome shotgun (WGS) entry which is preliminary data.</text>
</comment>
<dbReference type="SUPFAM" id="SSF55073">
    <property type="entry name" value="Nucleotide cyclase"/>
    <property type="match status" value="1"/>
</dbReference>
<dbReference type="SUPFAM" id="SSF141868">
    <property type="entry name" value="EAL domain-like"/>
    <property type="match status" value="1"/>
</dbReference>
<dbReference type="InterPro" id="IPR050706">
    <property type="entry name" value="Cyclic-di-GMP_PDE-like"/>
</dbReference>
<dbReference type="SMART" id="SM00052">
    <property type="entry name" value="EAL"/>
    <property type="match status" value="1"/>
</dbReference>
<dbReference type="SUPFAM" id="SSF52172">
    <property type="entry name" value="CheY-like"/>
    <property type="match status" value="1"/>
</dbReference>
<accession>A0A502FIR4</accession>
<dbReference type="Gene3D" id="3.30.70.270">
    <property type="match status" value="1"/>
</dbReference>
<dbReference type="Gene3D" id="3.20.20.450">
    <property type="entry name" value="EAL domain"/>
    <property type="match status" value="1"/>
</dbReference>
<dbReference type="OrthoDB" id="9814202at2"/>
<dbReference type="GO" id="GO:0071111">
    <property type="term" value="F:cyclic-guanylate-specific phosphodiesterase activity"/>
    <property type="evidence" value="ECO:0007669"/>
    <property type="project" value="InterPro"/>
</dbReference>
<evidence type="ECO:0000259" key="2">
    <source>
        <dbReference type="PROSITE" id="PS50887"/>
    </source>
</evidence>
<proteinExistence type="predicted"/>
<dbReference type="Gene3D" id="3.40.50.2300">
    <property type="match status" value="1"/>
</dbReference>
<dbReference type="PROSITE" id="PS50887">
    <property type="entry name" value="GGDEF"/>
    <property type="match status" value="1"/>
</dbReference>
<dbReference type="CDD" id="cd01948">
    <property type="entry name" value="EAL"/>
    <property type="match status" value="1"/>
</dbReference>
<protein>
    <submittedName>
        <fullName evidence="3">GGDEF domain-containing protein</fullName>
    </submittedName>
</protein>
<dbReference type="InterPro" id="IPR043128">
    <property type="entry name" value="Rev_trsase/Diguanyl_cyclase"/>
</dbReference>
<sequence length="662" mass="70198">MTVTPNAPLFILSFRQRDELASLAAGAGWQVVAARRAGGAERRFLSSGAAVAVIDARGAPSEGVTAARTISGAVEANGGALLALVSRGEAATVTTLYDAGATHFLASPFSEAEFLQAVRFAARHAERMAREWAAGPVFAPLGWRYDLISRTLILTPGLAALLAIDDAPSVRAMLRRFDRPDRAAALAALRRVSPERPATAFAHDSDLTSVGRVVQHLQLDVENGQIDAVVEPLGSAPEPAAELRESLAGARDAGSARRWLTRRLGEEAGAPLHAMLIALNRFDMVNTAYGRATGDALLSSAQKRIDDVVREMLGRDALIVRLSGSTFLVAARSIRLRIDLAVERIAGTLARPFVTGESIAVLGCRIGLAEALPDDSAASLLRRVSEALADARESDTATMRVADAERGDAPIDRLAVELNHALERDEISVLYQPQVSVSSGTIVGVEALARWEHCVLGTIGAETLFAAAARADLEIGLSDHIQKIVLAQAAAWPQALARLRLSLNLTAADIARPGFADLFLDRVDASGFPRSRLTLEITESGLIEDLGIASGLLSVLRGAGCRIAIDDFGTGYSSLAYLKALPLDYLKIDKKLAQDITGSARDRIVVRGVIDMARSLGLTVIAEGVETQAQLEALAAEGCQIYQGFLCAEPLSIDALIALVER</sequence>
<evidence type="ECO:0000313" key="4">
    <source>
        <dbReference type="Proteomes" id="UP000319931"/>
    </source>
</evidence>
<keyword evidence="4" id="KW-1185">Reference proteome</keyword>
<dbReference type="InterPro" id="IPR000160">
    <property type="entry name" value="GGDEF_dom"/>
</dbReference>
<dbReference type="PROSITE" id="PS50883">
    <property type="entry name" value="EAL"/>
    <property type="match status" value="1"/>
</dbReference>
<gene>
    <name evidence="3" type="ORF">EAH76_20260</name>
</gene>
<organism evidence="3 4">
    <name type="scientific">Sphingomonas glacialis</name>
    <dbReference type="NCBI Taxonomy" id="658225"/>
    <lineage>
        <taxon>Bacteria</taxon>
        <taxon>Pseudomonadati</taxon>
        <taxon>Pseudomonadota</taxon>
        <taxon>Alphaproteobacteria</taxon>
        <taxon>Sphingomonadales</taxon>
        <taxon>Sphingomonadaceae</taxon>
        <taxon>Sphingomonas</taxon>
    </lineage>
</organism>
<dbReference type="AlphaFoldDB" id="A0A502FIR4"/>
<feature type="domain" description="EAL" evidence="1">
    <location>
        <begin position="411"/>
        <end position="662"/>
    </location>
</feature>
<dbReference type="InterPro" id="IPR035919">
    <property type="entry name" value="EAL_sf"/>
</dbReference>
<dbReference type="Pfam" id="PF00563">
    <property type="entry name" value="EAL"/>
    <property type="match status" value="1"/>
</dbReference>
<dbReference type="PANTHER" id="PTHR33121:SF79">
    <property type="entry name" value="CYCLIC DI-GMP PHOSPHODIESTERASE PDED-RELATED"/>
    <property type="match status" value="1"/>
</dbReference>
<evidence type="ECO:0000313" key="3">
    <source>
        <dbReference type="EMBL" id="TPG49142.1"/>
    </source>
</evidence>
<dbReference type="PANTHER" id="PTHR33121">
    <property type="entry name" value="CYCLIC DI-GMP PHOSPHODIESTERASE PDEF"/>
    <property type="match status" value="1"/>
</dbReference>
<dbReference type="SMART" id="SM00267">
    <property type="entry name" value="GGDEF"/>
    <property type="match status" value="1"/>
</dbReference>
<dbReference type="RefSeq" id="WP_140852089.1">
    <property type="nucleotide sequence ID" value="NZ_RCZC01000008.1"/>
</dbReference>
<dbReference type="InterPro" id="IPR011006">
    <property type="entry name" value="CheY-like_superfamily"/>
</dbReference>